<dbReference type="Proteomes" id="UP000464597">
    <property type="component" value="Chromosome"/>
</dbReference>
<keyword evidence="3" id="KW-1185">Reference proteome</keyword>
<keyword evidence="1" id="KW-0732">Signal</keyword>
<proteinExistence type="predicted"/>
<name>A0ABX6GZ92_9MICO</name>
<dbReference type="RefSeq" id="WP_159422735.1">
    <property type="nucleotide sequence ID" value="NZ_CP047180.1"/>
</dbReference>
<sequence>MIPRRRLRPLTVLLCAASAITLTACSGSDAAVQRSEGVTAMVASEAPDLVMQASIAGTLTTTEEGCLAVQDDGTALPLVFPVGSRLSGDGRTIDVPGRGALTTGDVVEGGGGYLTLEDAPDECTPDGDPVESVIWQSLPD</sequence>
<evidence type="ECO:0000256" key="1">
    <source>
        <dbReference type="SAM" id="SignalP"/>
    </source>
</evidence>
<dbReference type="PROSITE" id="PS51257">
    <property type="entry name" value="PROKAR_LIPOPROTEIN"/>
    <property type="match status" value="1"/>
</dbReference>
<feature type="chain" id="PRO_5045972874" description="Lipoprotein" evidence="1">
    <location>
        <begin position="25"/>
        <end position="140"/>
    </location>
</feature>
<gene>
    <name evidence="2" type="ORF">GSU69_09010</name>
</gene>
<feature type="signal peptide" evidence="1">
    <location>
        <begin position="1"/>
        <end position="24"/>
    </location>
</feature>
<protein>
    <recommendedName>
        <fullName evidence="4">Lipoprotein</fullName>
    </recommendedName>
</protein>
<dbReference type="EMBL" id="CP047180">
    <property type="protein sequence ID" value="QHC62807.1"/>
    <property type="molecule type" value="Genomic_DNA"/>
</dbReference>
<reference evidence="3" key="1">
    <citation type="submission" date="2019-12" db="EMBL/GenBank/DDBJ databases">
        <title>Complete and draft genome sequences of new strains and members of some known species of the genus Rathayibacter isolated from plants.</title>
        <authorList>
            <person name="Tarlachkov S.V."/>
            <person name="Starodumova I.P."/>
            <person name="Dorofeeva L.V."/>
            <person name="Prisyazhnaya N.V."/>
            <person name="Leyn S."/>
            <person name="Zlamal J."/>
            <person name="Elan M."/>
            <person name="Osterman A.L."/>
            <person name="Nadler S."/>
            <person name="Subbotin S.A."/>
            <person name="Evtushenko L.I."/>
        </authorList>
    </citation>
    <scope>NUCLEOTIDE SEQUENCE [LARGE SCALE GENOMIC DNA]</scope>
    <source>
        <strain evidence="3">VKM Ac-2802</strain>
    </source>
</reference>
<evidence type="ECO:0008006" key="4">
    <source>
        <dbReference type="Google" id="ProtNLM"/>
    </source>
</evidence>
<evidence type="ECO:0000313" key="3">
    <source>
        <dbReference type="Proteomes" id="UP000464597"/>
    </source>
</evidence>
<evidence type="ECO:0000313" key="2">
    <source>
        <dbReference type="EMBL" id="QHC62807.1"/>
    </source>
</evidence>
<organism evidence="2 3">
    <name type="scientific">Rathayibacter festucae</name>
    <dbReference type="NCBI Taxonomy" id="110937"/>
    <lineage>
        <taxon>Bacteria</taxon>
        <taxon>Bacillati</taxon>
        <taxon>Actinomycetota</taxon>
        <taxon>Actinomycetes</taxon>
        <taxon>Micrococcales</taxon>
        <taxon>Microbacteriaceae</taxon>
        <taxon>Rathayibacter</taxon>
    </lineage>
</organism>
<accession>A0ABX6GZ92</accession>